<sequence>MSTCTCSFTATEELQTPATPDLHQAPQCPLRRWCGGHYDRWGRGGGQERGAPVRRRLPLRKLPHAATGSTAAVAARRGSAVAGGLGATDHRARKLAGGLAVATNGCVGAASGLRVGSPCSEPHVAMPKKGGRGADAIRAGIDVELLLLVEPPLRCLPLAHTQPGTRAASR</sequence>
<evidence type="ECO:0000313" key="1">
    <source>
        <dbReference type="EMBL" id="CAD6340448.1"/>
    </source>
</evidence>
<dbReference type="EMBL" id="CAJGYO010000019">
    <property type="protein sequence ID" value="CAD6340448.1"/>
    <property type="molecule type" value="Genomic_DNA"/>
</dbReference>
<evidence type="ECO:0000313" key="2">
    <source>
        <dbReference type="Proteomes" id="UP000604825"/>
    </source>
</evidence>
<comment type="caution">
    <text evidence="1">The sequence shown here is derived from an EMBL/GenBank/DDBJ whole genome shotgun (WGS) entry which is preliminary data.</text>
</comment>
<keyword evidence="2" id="KW-1185">Reference proteome</keyword>
<proteinExistence type="predicted"/>
<reference evidence="1" key="1">
    <citation type="submission" date="2020-10" db="EMBL/GenBank/DDBJ databases">
        <authorList>
            <person name="Han B."/>
            <person name="Lu T."/>
            <person name="Zhao Q."/>
            <person name="Huang X."/>
            <person name="Zhao Y."/>
        </authorList>
    </citation>
    <scope>NUCLEOTIDE SEQUENCE</scope>
</reference>
<accession>A0A811SCN0</accession>
<gene>
    <name evidence="1" type="ORF">NCGR_LOCUS64546</name>
</gene>
<protein>
    <submittedName>
        <fullName evidence="1">Uncharacterized protein</fullName>
    </submittedName>
</protein>
<organism evidence="1 2">
    <name type="scientific">Miscanthus lutarioriparius</name>
    <dbReference type="NCBI Taxonomy" id="422564"/>
    <lineage>
        <taxon>Eukaryota</taxon>
        <taxon>Viridiplantae</taxon>
        <taxon>Streptophyta</taxon>
        <taxon>Embryophyta</taxon>
        <taxon>Tracheophyta</taxon>
        <taxon>Spermatophyta</taxon>
        <taxon>Magnoliopsida</taxon>
        <taxon>Liliopsida</taxon>
        <taxon>Poales</taxon>
        <taxon>Poaceae</taxon>
        <taxon>PACMAD clade</taxon>
        <taxon>Panicoideae</taxon>
        <taxon>Andropogonodae</taxon>
        <taxon>Andropogoneae</taxon>
        <taxon>Saccharinae</taxon>
        <taxon>Miscanthus</taxon>
    </lineage>
</organism>
<name>A0A811SCN0_9POAL</name>
<dbReference type="Proteomes" id="UP000604825">
    <property type="component" value="Unassembled WGS sequence"/>
</dbReference>
<dbReference type="AlphaFoldDB" id="A0A811SCN0"/>